<accession>A0AAV7UXN7</accession>
<protein>
    <submittedName>
        <fullName evidence="1">Uncharacterized protein</fullName>
    </submittedName>
</protein>
<evidence type="ECO:0000313" key="1">
    <source>
        <dbReference type="EMBL" id="KAJ1193870.1"/>
    </source>
</evidence>
<dbReference type="Proteomes" id="UP001066276">
    <property type="component" value="Chromosome 2_2"/>
</dbReference>
<evidence type="ECO:0000313" key="2">
    <source>
        <dbReference type="Proteomes" id="UP001066276"/>
    </source>
</evidence>
<reference evidence="1" key="1">
    <citation type="journal article" date="2022" name="bioRxiv">
        <title>Sequencing and chromosome-scale assembly of the giantPleurodeles waltlgenome.</title>
        <authorList>
            <person name="Brown T."/>
            <person name="Elewa A."/>
            <person name="Iarovenko S."/>
            <person name="Subramanian E."/>
            <person name="Araus A.J."/>
            <person name="Petzold A."/>
            <person name="Susuki M."/>
            <person name="Suzuki K.-i.T."/>
            <person name="Hayashi T."/>
            <person name="Toyoda A."/>
            <person name="Oliveira C."/>
            <person name="Osipova E."/>
            <person name="Leigh N.D."/>
            <person name="Simon A."/>
            <person name="Yun M.H."/>
        </authorList>
    </citation>
    <scope>NUCLEOTIDE SEQUENCE</scope>
    <source>
        <strain evidence="1">20211129_DDA</strain>
        <tissue evidence="1">Liver</tissue>
    </source>
</reference>
<dbReference type="EMBL" id="JANPWB010000004">
    <property type="protein sequence ID" value="KAJ1193870.1"/>
    <property type="molecule type" value="Genomic_DNA"/>
</dbReference>
<proteinExistence type="predicted"/>
<organism evidence="1 2">
    <name type="scientific">Pleurodeles waltl</name>
    <name type="common">Iberian ribbed newt</name>
    <dbReference type="NCBI Taxonomy" id="8319"/>
    <lineage>
        <taxon>Eukaryota</taxon>
        <taxon>Metazoa</taxon>
        <taxon>Chordata</taxon>
        <taxon>Craniata</taxon>
        <taxon>Vertebrata</taxon>
        <taxon>Euteleostomi</taxon>
        <taxon>Amphibia</taxon>
        <taxon>Batrachia</taxon>
        <taxon>Caudata</taxon>
        <taxon>Salamandroidea</taxon>
        <taxon>Salamandridae</taxon>
        <taxon>Pleurodelinae</taxon>
        <taxon>Pleurodeles</taxon>
    </lineage>
</organism>
<dbReference type="AlphaFoldDB" id="A0AAV7UXN7"/>
<keyword evidence="2" id="KW-1185">Reference proteome</keyword>
<comment type="caution">
    <text evidence="1">The sequence shown here is derived from an EMBL/GenBank/DDBJ whole genome shotgun (WGS) entry which is preliminary data.</text>
</comment>
<gene>
    <name evidence="1" type="ORF">NDU88_003166</name>
</gene>
<sequence length="259" mass="28154">MSTEGVAVEGGSCRIVIRQDGTIITTAENVCNAMEAPGKAYTEEIKLSAPPSEQEDVDPDTETGTLPDAWARFRGSPHSPWHGCPQSTITSIYFAVCLYHLGLGPDADVVIPLETIPAPVSIDDTLPLRIKPLTPAISMWSLPVGAVPLVIWTAPAVHKGDGNRRMQHRLVPEDECIALLACCLLTIRNLCNVTTCKTPDGGEESELWIGKARMRNWGSVINNSLQRLLDRGPLFMADPPHRVPKGGWLAQMGKKGKYI</sequence>
<name>A0AAV7UXN7_PLEWA</name>